<dbReference type="SUPFAM" id="SSF49899">
    <property type="entry name" value="Concanavalin A-like lectins/glucanases"/>
    <property type="match status" value="1"/>
</dbReference>
<evidence type="ECO:0000313" key="3">
    <source>
        <dbReference type="Proteomes" id="UP000046393"/>
    </source>
</evidence>
<comment type="caution">
    <text evidence="1">Lacks conserved residue(s) required for the propagation of feature annotation.</text>
</comment>
<dbReference type="STRING" id="451379.A0A0N5A7P0"/>
<evidence type="ECO:0000256" key="1">
    <source>
        <dbReference type="PROSITE-ProRule" id="PRU00122"/>
    </source>
</evidence>
<dbReference type="AlphaFoldDB" id="A0A0N5A7P0"/>
<evidence type="ECO:0000313" key="4">
    <source>
        <dbReference type="WBParaSite" id="SMUV_0000004701-mRNA-1"/>
    </source>
</evidence>
<proteinExistence type="predicted"/>
<reference evidence="4" key="1">
    <citation type="submission" date="2017-02" db="UniProtKB">
        <authorList>
            <consortium name="WormBaseParasite"/>
        </authorList>
    </citation>
    <scope>IDENTIFICATION</scope>
</reference>
<name>A0A0N5A7P0_9BILA</name>
<organism evidence="3 4">
    <name type="scientific">Syphacia muris</name>
    <dbReference type="NCBI Taxonomy" id="451379"/>
    <lineage>
        <taxon>Eukaryota</taxon>
        <taxon>Metazoa</taxon>
        <taxon>Ecdysozoa</taxon>
        <taxon>Nematoda</taxon>
        <taxon>Chromadorea</taxon>
        <taxon>Rhabditida</taxon>
        <taxon>Spirurina</taxon>
        <taxon>Oxyuridomorpha</taxon>
        <taxon>Oxyuroidea</taxon>
        <taxon>Oxyuridae</taxon>
        <taxon>Syphacia</taxon>
    </lineage>
</organism>
<dbReference type="WBParaSite" id="SMUV_0000004701-mRNA-1">
    <property type="protein sequence ID" value="SMUV_0000004701-mRNA-1"/>
    <property type="gene ID" value="SMUV_0000004701"/>
</dbReference>
<keyword evidence="3" id="KW-1185">Reference proteome</keyword>
<dbReference type="Proteomes" id="UP000046393">
    <property type="component" value="Unplaced"/>
</dbReference>
<dbReference type="Pfam" id="PF02210">
    <property type="entry name" value="Laminin_G_2"/>
    <property type="match status" value="1"/>
</dbReference>
<protein>
    <submittedName>
        <fullName evidence="4">LAM_G_DOMAIN domain-containing protein</fullName>
    </submittedName>
</protein>
<evidence type="ECO:0000259" key="2">
    <source>
        <dbReference type="PROSITE" id="PS50025"/>
    </source>
</evidence>
<dbReference type="Gene3D" id="2.60.120.200">
    <property type="match status" value="1"/>
</dbReference>
<feature type="domain" description="Laminin G" evidence="2">
    <location>
        <begin position="1"/>
        <end position="57"/>
    </location>
</feature>
<dbReference type="InterPro" id="IPR001791">
    <property type="entry name" value="Laminin_G"/>
</dbReference>
<dbReference type="PROSITE" id="PS50025">
    <property type="entry name" value="LAM_G_DOMAIN"/>
    <property type="match status" value="1"/>
</dbReference>
<dbReference type="InterPro" id="IPR013320">
    <property type="entry name" value="ConA-like_dom_sf"/>
</dbReference>
<sequence>MLNTAGHVYLGGLPDLTKMTSGHHKHNFVGCIADVKINGRLLDLSADALDGRAVRPCQQWIQSKAYVYSKKPVD</sequence>
<accession>A0A0N5A7P0</accession>